<evidence type="ECO:0000256" key="1">
    <source>
        <dbReference type="SAM" id="MobiDB-lite"/>
    </source>
</evidence>
<dbReference type="EMBL" id="JACHMB010000001">
    <property type="protein sequence ID" value="MBB5776069.1"/>
    <property type="molecule type" value="Genomic_DNA"/>
</dbReference>
<comment type="caution">
    <text evidence="2">The sequence shown here is derived from an EMBL/GenBank/DDBJ whole genome shotgun (WGS) entry which is preliminary data.</text>
</comment>
<dbReference type="AlphaFoldDB" id="A0A7W9L9Y0"/>
<protein>
    <submittedName>
        <fullName evidence="2">Uncharacterized protein</fullName>
    </submittedName>
</protein>
<organism evidence="2 3">
    <name type="scientific">Nonomuraea jabiensis</name>
    <dbReference type="NCBI Taxonomy" id="882448"/>
    <lineage>
        <taxon>Bacteria</taxon>
        <taxon>Bacillati</taxon>
        <taxon>Actinomycetota</taxon>
        <taxon>Actinomycetes</taxon>
        <taxon>Streptosporangiales</taxon>
        <taxon>Streptosporangiaceae</taxon>
        <taxon>Nonomuraea</taxon>
    </lineage>
</organism>
<accession>A0A7W9L9Y0</accession>
<dbReference type="RefSeq" id="WP_185069652.1">
    <property type="nucleotide sequence ID" value="NZ_JACHMB010000001.1"/>
</dbReference>
<gene>
    <name evidence="2" type="ORF">HD596_002825</name>
</gene>
<reference evidence="2 3" key="1">
    <citation type="submission" date="2020-08" db="EMBL/GenBank/DDBJ databases">
        <title>Sequencing the genomes of 1000 actinobacteria strains.</title>
        <authorList>
            <person name="Klenk H.-P."/>
        </authorList>
    </citation>
    <scope>NUCLEOTIDE SEQUENCE [LARGE SCALE GENOMIC DNA]</scope>
    <source>
        <strain evidence="2 3">DSM 45507</strain>
    </source>
</reference>
<evidence type="ECO:0000313" key="3">
    <source>
        <dbReference type="Proteomes" id="UP000579153"/>
    </source>
</evidence>
<sequence length="202" mass="22355">MILAVLLPGGFTFSLYRYLNPPAAASPTADPTPQPKRPRPSEKERPDSPIDAGEYGDWNFRLGSVTFKAEKVGGWTYDSCAPVDRHGVLAKNRCEHAVQLAYAAYRGHLTAVQVIMSFPTMKAARATAGRLANSSGAVKWRRDKMLGTYVYAKRRVTSSGRYVLLTVVTADRTAQAKATRFQHYLHADRSNSFLFRDPTASD</sequence>
<feature type="compositionally biased region" description="Basic and acidic residues" evidence="1">
    <location>
        <begin position="39"/>
        <end position="48"/>
    </location>
</feature>
<evidence type="ECO:0000313" key="2">
    <source>
        <dbReference type="EMBL" id="MBB5776069.1"/>
    </source>
</evidence>
<keyword evidence="3" id="KW-1185">Reference proteome</keyword>
<dbReference type="Proteomes" id="UP000579153">
    <property type="component" value="Unassembled WGS sequence"/>
</dbReference>
<proteinExistence type="predicted"/>
<name>A0A7W9L9Y0_9ACTN</name>
<feature type="region of interest" description="Disordered" evidence="1">
    <location>
        <begin position="24"/>
        <end position="55"/>
    </location>
</feature>